<dbReference type="GO" id="GO:0005886">
    <property type="term" value="C:plasma membrane"/>
    <property type="evidence" value="ECO:0007669"/>
    <property type="project" value="UniProtKB-SubCell"/>
</dbReference>
<feature type="transmembrane region" description="Helical" evidence="5">
    <location>
        <begin position="156"/>
        <end position="181"/>
    </location>
</feature>
<dbReference type="OrthoDB" id="9781724at2"/>
<evidence type="ECO:0000256" key="5">
    <source>
        <dbReference type="RuleBase" id="RU363032"/>
    </source>
</evidence>
<proteinExistence type="inferred from homology"/>
<evidence type="ECO:0000313" key="8">
    <source>
        <dbReference type="Proteomes" id="UP000002030"/>
    </source>
</evidence>
<dbReference type="KEGG" id="tai:Taci_1649"/>
<gene>
    <name evidence="7" type="ordered locus">Taci_1649</name>
</gene>
<sequence length="231" mass="24842">MDFLAEGFLGAFNVIRSGDPEFLNILLVTARTSGLSILMASLMGFPLGVALGAFRFPFRRSVRLISDSLLSVPTVVVGLFVYALISNRGPFGRAQLLFTVEGMAIGQAVLALPIVVSLTASAVESVDQRLVMTLKTLGARGLRLLGSVMLEMRHHLLMTLMTAYGRVVAEVGVSMMIGGNIRWHTRTITTAVTFEASRGNFGMAMALGLVLLLISALLNGAISFLKGRWRP</sequence>
<dbReference type="PANTHER" id="PTHR43632:SF1">
    <property type="entry name" value="PERMEASE COMPONENT OF TUNGSTATE ABC TRANSPORTER"/>
    <property type="match status" value="1"/>
</dbReference>
<dbReference type="RefSeq" id="WP_012870372.1">
    <property type="nucleotide sequence ID" value="NC_013522.1"/>
</dbReference>
<dbReference type="GO" id="GO:0055085">
    <property type="term" value="P:transmembrane transport"/>
    <property type="evidence" value="ECO:0007669"/>
    <property type="project" value="InterPro"/>
</dbReference>
<reference evidence="7 8" key="1">
    <citation type="journal article" date="2009" name="Stand. Genomic Sci.">
        <title>Complete genome sequence of Thermanaerovibrio acidaminovorans type strain (Su883).</title>
        <authorList>
            <person name="Chovatia M."/>
            <person name="Sikorski J."/>
            <person name="Schroder M."/>
            <person name="Lapidus A."/>
            <person name="Nolan M."/>
            <person name="Tice H."/>
            <person name="Glavina Del Rio T."/>
            <person name="Copeland A."/>
            <person name="Cheng J.F."/>
            <person name="Lucas S."/>
            <person name="Chen F."/>
            <person name="Bruce D."/>
            <person name="Goodwin L."/>
            <person name="Pitluck S."/>
            <person name="Ivanova N."/>
            <person name="Mavromatis K."/>
            <person name="Ovchinnikova G."/>
            <person name="Pati A."/>
            <person name="Chen A."/>
            <person name="Palaniappan K."/>
            <person name="Land M."/>
            <person name="Hauser L."/>
            <person name="Chang Y.J."/>
            <person name="Jeffries C.D."/>
            <person name="Chain P."/>
            <person name="Saunders E."/>
            <person name="Detter J.C."/>
            <person name="Brettin T."/>
            <person name="Rohde M."/>
            <person name="Goker M."/>
            <person name="Spring S."/>
            <person name="Bristow J."/>
            <person name="Markowitz V."/>
            <person name="Hugenholtz P."/>
            <person name="Kyrpides N.C."/>
            <person name="Klenk H.P."/>
            <person name="Eisen J.A."/>
        </authorList>
    </citation>
    <scope>NUCLEOTIDE SEQUENCE [LARGE SCALE GENOMIC DNA]</scope>
    <source>
        <strain evidence="8">ATCC 49978 / DSM 6589 / Su883</strain>
    </source>
</reference>
<dbReference type="Gene3D" id="1.10.3720.10">
    <property type="entry name" value="MetI-like"/>
    <property type="match status" value="1"/>
</dbReference>
<dbReference type="InterPro" id="IPR000515">
    <property type="entry name" value="MetI-like"/>
</dbReference>
<dbReference type="eggNOG" id="COG4662">
    <property type="taxonomic scope" value="Bacteria"/>
</dbReference>
<keyword evidence="8" id="KW-1185">Reference proteome</keyword>
<dbReference type="STRING" id="525903.Taci_1649"/>
<keyword evidence="3 5" id="KW-1133">Transmembrane helix</keyword>
<evidence type="ECO:0000256" key="3">
    <source>
        <dbReference type="ARBA" id="ARBA00022989"/>
    </source>
</evidence>
<comment type="subcellular location">
    <subcellularLocation>
        <location evidence="5">Cell membrane</location>
        <topology evidence="5">Multi-pass membrane protein</topology>
    </subcellularLocation>
    <subcellularLocation>
        <location evidence="1">Membrane</location>
        <topology evidence="1">Multi-pass membrane protein</topology>
    </subcellularLocation>
</comment>
<comment type="similarity">
    <text evidence="5">Belongs to the binding-protein-dependent transport system permease family.</text>
</comment>
<keyword evidence="4 5" id="KW-0472">Membrane</keyword>
<dbReference type="EMBL" id="CP001818">
    <property type="protein sequence ID" value="ACZ19863.1"/>
    <property type="molecule type" value="Genomic_DNA"/>
</dbReference>
<dbReference type="InterPro" id="IPR035906">
    <property type="entry name" value="MetI-like_sf"/>
</dbReference>
<accession>D1B772</accession>
<dbReference type="CDD" id="cd06261">
    <property type="entry name" value="TM_PBP2"/>
    <property type="match status" value="1"/>
</dbReference>
<dbReference type="Proteomes" id="UP000002030">
    <property type="component" value="Chromosome"/>
</dbReference>
<dbReference type="InterPro" id="IPR049783">
    <property type="entry name" value="ABC_perm_TupB-like"/>
</dbReference>
<evidence type="ECO:0000256" key="4">
    <source>
        <dbReference type="ARBA" id="ARBA00023136"/>
    </source>
</evidence>
<dbReference type="PROSITE" id="PS50928">
    <property type="entry name" value="ABC_TM1"/>
    <property type="match status" value="1"/>
</dbReference>
<dbReference type="PANTHER" id="PTHR43632">
    <property type="entry name" value="PERMEASE COMPONENT OF TUNGSTATE ABC TRANSPORTER"/>
    <property type="match status" value="1"/>
</dbReference>
<organism evidence="7 8">
    <name type="scientific">Thermanaerovibrio acidaminovorans (strain ATCC 49978 / DSM 6589 / Su883)</name>
    <name type="common">Selenomonas acidaminovorans</name>
    <dbReference type="NCBI Taxonomy" id="525903"/>
    <lineage>
        <taxon>Bacteria</taxon>
        <taxon>Thermotogati</taxon>
        <taxon>Synergistota</taxon>
        <taxon>Synergistia</taxon>
        <taxon>Synergistales</taxon>
        <taxon>Synergistaceae</taxon>
        <taxon>Thermanaerovibrio</taxon>
    </lineage>
</organism>
<feature type="transmembrane region" description="Helical" evidence="5">
    <location>
        <begin position="68"/>
        <end position="85"/>
    </location>
</feature>
<name>D1B772_THEAS</name>
<evidence type="ECO:0000313" key="7">
    <source>
        <dbReference type="EMBL" id="ACZ19863.1"/>
    </source>
</evidence>
<dbReference type="Pfam" id="PF00528">
    <property type="entry name" value="BPD_transp_1"/>
    <property type="match status" value="1"/>
</dbReference>
<keyword evidence="2 5" id="KW-0812">Transmembrane</keyword>
<dbReference type="HOGENOM" id="CLU_016047_14_2_0"/>
<feature type="transmembrane region" description="Helical" evidence="5">
    <location>
        <begin position="35"/>
        <end position="56"/>
    </location>
</feature>
<evidence type="ECO:0000259" key="6">
    <source>
        <dbReference type="PROSITE" id="PS50928"/>
    </source>
</evidence>
<evidence type="ECO:0000256" key="2">
    <source>
        <dbReference type="ARBA" id="ARBA00022692"/>
    </source>
</evidence>
<feature type="domain" description="ABC transmembrane type-1" evidence="6">
    <location>
        <begin position="26"/>
        <end position="222"/>
    </location>
</feature>
<dbReference type="EnsemblBacteria" id="ACZ19863">
    <property type="protein sequence ID" value="ACZ19863"/>
    <property type="gene ID" value="Taci_1649"/>
</dbReference>
<feature type="transmembrane region" description="Helical" evidence="5">
    <location>
        <begin position="105"/>
        <end position="123"/>
    </location>
</feature>
<evidence type="ECO:0000256" key="1">
    <source>
        <dbReference type="ARBA" id="ARBA00004141"/>
    </source>
</evidence>
<dbReference type="NCBIfam" id="NF038017">
    <property type="entry name" value="ABC_perm1"/>
    <property type="match status" value="1"/>
</dbReference>
<protein>
    <submittedName>
        <fullName evidence="7">Binding-protein-dependent transport systems inner membrane component</fullName>
    </submittedName>
</protein>
<dbReference type="PATRIC" id="fig|525903.6.peg.1639"/>
<dbReference type="SUPFAM" id="SSF161098">
    <property type="entry name" value="MetI-like"/>
    <property type="match status" value="1"/>
</dbReference>
<keyword evidence="5" id="KW-0813">Transport</keyword>
<dbReference type="AlphaFoldDB" id="D1B772"/>
<feature type="transmembrane region" description="Helical" evidence="5">
    <location>
        <begin position="201"/>
        <end position="225"/>
    </location>
</feature>